<dbReference type="AlphaFoldDB" id="A0A2R7UGR7"/>
<comment type="caution">
    <text evidence="1">The sequence shown here is derived from an EMBL/GenBank/DDBJ whole genome shotgun (WGS) entry which is preliminary data.</text>
</comment>
<gene>
    <name evidence="1" type="ORF">DBB42_15400</name>
</gene>
<accession>A0A2R7UGR7</accession>
<dbReference type="Proteomes" id="UP000244874">
    <property type="component" value="Unassembled WGS sequence"/>
</dbReference>
<proteinExistence type="predicted"/>
<protein>
    <submittedName>
        <fullName evidence="1">Uncharacterized protein</fullName>
    </submittedName>
</protein>
<dbReference type="EMBL" id="QANO01000118">
    <property type="protein sequence ID" value="PTU51373.1"/>
    <property type="molecule type" value="Genomic_DNA"/>
</dbReference>
<evidence type="ECO:0000313" key="2">
    <source>
        <dbReference type="Proteomes" id="UP000244874"/>
    </source>
</evidence>
<organism evidence="1 2">
    <name type="scientific">Pseudomonas plecoglossicida</name>
    <dbReference type="NCBI Taxonomy" id="70775"/>
    <lineage>
        <taxon>Bacteria</taxon>
        <taxon>Pseudomonadati</taxon>
        <taxon>Pseudomonadota</taxon>
        <taxon>Gammaproteobacteria</taxon>
        <taxon>Pseudomonadales</taxon>
        <taxon>Pseudomonadaceae</taxon>
        <taxon>Pseudomonas</taxon>
    </lineage>
</organism>
<reference evidence="1 2" key="1">
    <citation type="submission" date="2018-04" db="EMBL/GenBank/DDBJ databases">
        <authorList>
            <person name="Go L.Y."/>
            <person name="Mitchell J.A."/>
        </authorList>
    </citation>
    <scope>NUCLEOTIDE SEQUENCE [LARGE SCALE GENOMIC DNA]</scope>
    <source>
        <strain evidence="1 2">KCJK7865</strain>
    </source>
</reference>
<dbReference type="RefSeq" id="WP_146190385.1">
    <property type="nucleotide sequence ID" value="NZ_QANO01000118.1"/>
</dbReference>
<name>A0A2R7UGR7_PSEDL</name>
<sequence>MDMNDTQRLRETLKKLDDTFRRYNLPGKDLTALRAVQQLCIDLKGGDGYISEKAGRIATVAGIYYSSGYLRHPGGESDLMSEMSFQLPNAIRSQISHLERLQREASD</sequence>
<evidence type="ECO:0000313" key="1">
    <source>
        <dbReference type="EMBL" id="PTU51373.1"/>
    </source>
</evidence>